<keyword evidence="1" id="KW-0732">Signal</keyword>
<sequence>MYSRCVLFLTVFTSVHPYVLPATLHYERLPISEQVQKYLTAFGSVNLNSGNISNNWLENSNKIGLGYNPLYGSPVCYTGTCQMEGFTRSIFKLNYLQSAPGTCTQKFIPEQVELDCLPSTTWDASTETISTLEELYQSITNKVEVSASGSIKTALFLYTFSDETHYIIDNIVQKERTVTYTTAQISYVKLSMFEPLLELSDDFRYVIDNLPCCNYDSNTEQYIYEYIFNYFGFTFISNLLLGGIAQEILLIDRESYEIMIEQGYDIENEAKVEFYVSVDATQQSNYDKITHDKFTSEVQEKHTSTLGGDTSITTIEN</sequence>
<dbReference type="EMBL" id="CAJOBA010033977">
    <property type="protein sequence ID" value="CAF3975453.1"/>
    <property type="molecule type" value="Genomic_DNA"/>
</dbReference>
<keyword evidence="7" id="KW-1185">Reference proteome</keyword>
<evidence type="ECO:0000259" key="2">
    <source>
        <dbReference type="PROSITE" id="PS51412"/>
    </source>
</evidence>
<feature type="domain" description="MACPF" evidence="2">
    <location>
        <begin position="46"/>
        <end position="317"/>
    </location>
</feature>
<reference evidence="3" key="1">
    <citation type="submission" date="2021-02" db="EMBL/GenBank/DDBJ databases">
        <authorList>
            <person name="Nowell W R."/>
        </authorList>
    </citation>
    <scope>NUCLEOTIDE SEQUENCE</scope>
</reference>
<dbReference type="Proteomes" id="UP000663829">
    <property type="component" value="Unassembled WGS sequence"/>
</dbReference>
<protein>
    <recommendedName>
        <fullName evidence="2">MACPF domain-containing protein</fullName>
    </recommendedName>
</protein>
<proteinExistence type="predicted"/>
<dbReference type="Proteomes" id="UP000682733">
    <property type="component" value="Unassembled WGS sequence"/>
</dbReference>
<evidence type="ECO:0000313" key="3">
    <source>
        <dbReference type="EMBL" id="CAF0959422.1"/>
    </source>
</evidence>
<dbReference type="EMBL" id="CAJNOQ010002457">
    <property type="protein sequence ID" value="CAF0959422.1"/>
    <property type="molecule type" value="Genomic_DNA"/>
</dbReference>
<dbReference type="OrthoDB" id="10065754at2759"/>
<dbReference type="Pfam" id="PF01823">
    <property type="entry name" value="MACPF"/>
    <property type="match status" value="1"/>
</dbReference>
<dbReference type="EMBL" id="CAJNOK010012455">
    <property type="protein sequence ID" value="CAF1163860.1"/>
    <property type="molecule type" value="Genomic_DNA"/>
</dbReference>
<evidence type="ECO:0000313" key="6">
    <source>
        <dbReference type="EMBL" id="CAF3975453.1"/>
    </source>
</evidence>
<dbReference type="PROSITE" id="PS51412">
    <property type="entry name" value="MACPF_2"/>
    <property type="match status" value="1"/>
</dbReference>
<dbReference type="Proteomes" id="UP000677228">
    <property type="component" value="Unassembled WGS sequence"/>
</dbReference>
<feature type="chain" id="PRO_5035599512" description="MACPF domain-containing protein" evidence="1">
    <location>
        <begin position="22"/>
        <end position="317"/>
    </location>
</feature>
<dbReference type="Proteomes" id="UP000681722">
    <property type="component" value="Unassembled WGS sequence"/>
</dbReference>
<evidence type="ECO:0000313" key="7">
    <source>
        <dbReference type="Proteomes" id="UP000663829"/>
    </source>
</evidence>
<accession>A0A814DZY4</accession>
<dbReference type="InterPro" id="IPR020864">
    <property type="entry name" value="MACPF"/>
</dbReference>
<dbReference type="AlphaFoldDB" id="A0A814DZY4"/>
<evidence type="ECO:0000313" key="5">
    <source>
        <dbReference type="EMBL" id="CAF3734174.1"/>
    </source>
</evidence>
<gene>
    <name evidence="3" type="ORF">GPM918_LOCUS11674</name>
    <name evidence="4" type="ORF">OVA965_LOCUS22228</name>
    <name evidence="5" type="ORF">SRO942_LOCUS11675</name>
    <name evidence="6" type="ORF">TMI583_LOCUS22940</name>
</gene>
<organism evidence="3 7">
    <name type="scientific">Didymodactylos carnosus</name>
    <dbReference type="NCBI Taxonomy" id="1234261"/>
    <lineage>
        <taxon>Eukaryota</taxon>
        <taxon>Metazoa</taxon>
        <taxon>Spiralia</taxon>
        <taxon>Gnathifera</taxon>
        <taxon>Rotifera</taxon>
        <taxon>Eurotatoria</taxon>
        <taxon>Bdelloidea</taxon>
        <taxon>Philodinida</taxon>
        <taxon>Philodinidae</taxon>
        <taxon>Didymodactylos</taxon>
    </lineage>
</organism>
<name>A0A814DZY4_9BILA</name>
<evidence type="ECO:0000313" key="4">
    <source>
        <dbReference type="EMBL" id="CAF1163860.1"/>
    </source>
</evidence>
<evidence type="ECO:0000256" key="1">
    <source>
        <dbReference type="SAM" id="SignalP"/>
    </source>
</evidence>
<dbReference type="EMBL" id="CAJOBC010002457">
    <property type="protein sequence ID" value="CAF3734174.1"/>
    <property type="molecule type" value="Genomic_DNA"/>
</dbReference>
<feature type="signal peptide" evidence="1">
    <location>
        <begin position="1"/>
        <end position="21"/>
    </location>
</feature>
<comment type="caution">
    <text evidence="3">The sequence shown here is derived from an EMBL/GenBank/DDBJ whole genome shotgun (WGS) entry which is preliminary data.</text>
</comment>